<dbReference type="GO" id="GO:0009252">
    <property type="term" value="P:peptidoglycan biosynthetic process"/>
    <property type="evidence" value="ECO:0007669"/>
    <property type="project" value="UniProtKB-UniRule"/>
</dbReference>
<evidence type="ECO:0000256" key="2">
    <source>
        <dbReference type="ARBA" id="ARBA00022692"/>
    </source>
</evidence>
<dbReference type="EMBL" id="DTIN01000015">
    <property type="protein sequence ID" value="HFX13650.1"/>
    <property type="molecule type" value="Genomic_DNA"/>
</dbReference>
<keyword evidence="2 7" id="KW-0812">Transmembrane</keyword>
<dbReference type="Pfam" id="PF02618">
    <property type="entry name" value="YceG"/>
    <property type="match status" value="1"/>
</dbReference>
<dbReference type="Gene3D" id="3.30.1490.480">
    <property type="entry name" value="Endolytic murein transglycosylase"/>
    <property type="match status" value="2"/>
</dbReference>
<evidence type="ECO:0000256" key="4">
    <source>
        <dbReference type="ARBA" id="ARBA00023136"/>
    </source>
</evidence>
<dbReference type="GO" id="GO:0071555">
    <property type="term" value="P:cell wall organization"/>
    <property type="evidence" value="ECO:0007669"/>
    <property type="project" value="UniProtKB-KW"/>
</dbReference>
<comment type="function">
    <text evidence="7">Functions as a peptidoglycan terminase that cleaves nascent peptidoglycan strands endolytically to terminate their elongation.</text>
</comment>
<name>A0A7C3MI45_DICTH</name>
<keyword evidence="3 7" id="KW-1133">Transmembrane helix</keyword>
<comment type="subcellular location">
    <subcellularLocation>
        <location evidence="7">Cell membrane</location>
        <topology evidence="7">Single-pass membrane protein</topology>
    </subcellularLocation>
</comment>
<keyword evidence="6 7" id="KW-0961">Cell wall biogenesis/degradation</keyword>
<comment type="caution">
    <text evidence="8">The sequence shown here is derived from an EMBL/GenBank/DDBJ whole genome shotgun (WGS) entry which is preliminary data.</text>
</comment>
<feature type="transmembrane region" description="Helical" evidence="7">
    <location>
        <begin position="43"/>
        <end position="64"/>
    </location>
</feature>
<dbReference type="GO" id="GO:0008932">
    <property type="term" value="F:lytic endotransglycosylase activity"/>
    <property type="evidence" value="ECO:0007669"/>
    <property type="project" value="UniProtKB-UniRule"/>
</dbReference>
<dbReference type="InterPro" id="IPR003770">
    <property type="entry name" value="MLTG-like"/>
</dbReference>
<dbReference type="GO" id="GO:0005886">
    <property type="term" value="C:plasma membrane"/>
    <property type="evidence" value="ECO:0007669"/>
    <property type="project" value="UniProtKB-SubCell"/>
</dbReference>
<dbReference type="PANTHER" id="PTHR30518:SF2">
    <property type="entry name" value="ENDOLYTIC MUREIN TRANSGLYCOSYLASE"/>
    <property type="match status" value="1"/>
</dbReference>
<dbReference type="CDD" id="cd08010">
    <property type="entry name" value="MltG_like"/>
    <property type="match status" value="1"/>
</dbReference>
<keyword evidence="1 7" id="KW-1003">Cell membrane</keyword>
<feature type="site" description="Important for catalytic activity" evidence="7">
    <location>
        <position position="263"/>
    </location>
</feature>
<proteinExistence type="inferred from homology"/>
<accession>A0A7C3MI45</accession>
<evidence type="ECO:0000256" key="6">
    <source>
        <dbReference type="ARBA" id="ARBA00023316"/>
    </source>
</evidence>
<dbReference type="PANTHER" id="PTHR30518">
    <property type="entry name" value="ENDOLYTIC MUREIN TRANSGLYCOSYLASE"/>
    <property type="match status" value="1"/>
</dbReference>
<dbReference type="Gene3D" id="3.30.160.60">
    <property type="entry name" value="Classic Zinc Finger"/>
    <property type="match status" value="1"/>
</dbReference>
<evidence type="ECO:0000256" key="3">
    <source>
        <dbReference type="ARBA" id="ARBA00022989"/>
    </source>
</evidence>
<dbReference type="EC" id="4.2.2.29" evidence="7"/>
<keyword evidence="4 7" id="KW-0472">Membrane</keyword>
<sequence>MNLKKLWKLWKKRKNGKTKIGKKRIWKKKIEKKEKRNSKLEKILIFFSFSLILFLLFVFVILFVPKFKTNSDVEVYIQEGSSLSQVADILYEKGIIKSKEIFILYTKLIGRERNIKKGYYKLSPSYSLVHVVNKLVNGENLSIKITIPEGVSLKEIGAILEERLNISKDLFLKYCTDSNYVSSFLKEYKEFFGGKIPMSLEGYLFPSTYFLPKDIKEKEIIEILLKEFFKQILSNFPDYKEDLKKIGLSFNEWIILASIVEKEAKIDRERPLIAGVFINRLKKGYMLQSCATVEYLYDFKKNPLLYKDLEIDSPYNTYKYYGLPPTPICSPSLKSLEAILQPKGDYLFFVSNNDGTHTFSKTYEEHLKAQGYKR</sequence>
<reference evidence="8" key="1">
    <citation type="journal article" date="2020" name="mSystems">
        <title>Genome- and Community-Level Interaction Insights into Carbon Utilization and Element Cycling Functions of Hydrothermarchaeota in Hydrothermal Sediment.</title>
        <authorList>
            <person name="Zhou Z."/>
            <person name="Liu Y."/>
            <person name="Xu W."/>
            <person name="Pan J."/>
            <person name="Luo Z.H."/>
            <person name="Li M."/>
        </authorList>
    </citation>
    <scope>NUCLEOTIDE SEQUENCE [LARGE SCALE GENOMIC DNA]</scope>
    <source>
        <strain evidence="8">SpSt-81</strain>
    </source>
</reference>
<keyword evidence="5 7" id="KW-0456">Lyase</keyword>
<evidence type="ECO:0000256" key="1">
    <source>
        <dbReference type="ARBA" id="ARBA00022475"/>
    </source>
</evidence>
<organism evidence="8">
    <name type="scientific">Dictyoglomus thermophilum</name>
    <dbReference type="NCBI Taxonomy" id="14"/>
    <lineage>
        <taxon>Bacteria</taxon>
        <taxon>Pseudomonadati</taxon>
        <taxon>Dictyoglomota</taxon>
        <taxon>Dictyoglomia</taxon>
        <taxon>Dictyoglomales</taxon>
        <taxon>Dictyoglomaceae</taxon>
        <taxon>Dictyoglomus</taxon>
    </lineage>
</organism>
<protein>
    <recommendedName>
        <fullName evidence="7">Endolytic murein transglycosylase</fullName>
        <ecNumber evidence="7">4.2.2.29</ecNumber>
    </recommendedName>
    <alternativeName>
        <fullName evidence="7">Peptidoglycan lytic transglycosylase</fullName>
    </alternativeName>
    <alternativeName>
        <fullName evidence="7">Peptidoglycan polymerization terminase</fullName>
    </alternativeName>
</protein>
<gene>
    <name evidence="7 8" type="primary">mltG</name>
    <name evidence="8" type="ORF">ENW00_05770</name>
</gene>
<dbReference type="NCBIfam" id="TIGR00247">
    <property type="entry name" value="endolytic transglycosylase MltG"/>
    <property type="match status" value="1"/>
</dbReference>
<dbReference type="HAMAP" id="MF_02065">
    <property type="entry name" value="MltG"/>
    <property type="match status" value="1"/>
</dbReference>
<comment type="catalytic activity">
    <reaction evidence="7">
        <text>a peptidoglycan chain = a peptidoglycan chain with N-acetyl-1,6-anhydromuramyl-[peptide] at the reducing end + a peptidoglycan chain with N-acetylglucosamine at the non-reducing end.</text>
        <dbReference type="EC" id="4.2.2.29"/>
    </reaction>
</comment>
<evidence type="ECO:0000313" key="8">
    <source>
        <dbReference type="EMBL" id="HFX13650.1"/>
    </source>
</evidence>
<comment type="similarity">
    <text evidence="7">Belongs to the transglycosylase MltG family.</text>
</comment>
<evidence type="ECO:0000256" key="7">
    <source>
        <dbReference type="HAMAP-Rule" id="MF_02065"/>
    </source>
</evidence>
<dbReference type="AlphaFoldDB" id="A0A7C3MI45"/>
<evidence type="ECO:0000256" key="5">
    <source>
        <dbReference type="ARBA" id="ARBA00023239"/>
    </source>
</evidence>